<dbReference type="Proteomes" id="UP001106592">
    <property type="component" value="Unassembled WGS sequence"/>
</dbReference>
<dbReference type="AlphaFoldDB" id="A0A9Q2XNH9"/>
<dbReference type="RefSeq" id="WP_217977313.1">
    <property type="nucleotide sequence ID" value="NZ_JAHTBI010000079.1"/>
</dbReference>
<comment type="caution">
    <text evidence="1">The sequence shown here is derived from an EMBL/GenBank/DDBJ whole genome shotgun (WGS) entry which is preliminary data.</text>
</comment>
<proteinExistence type="predicted"/>
<gene>
    <name evidence="1" type="ORF">KUO17_20405</name>
</gene>
<evidence type="ECO:0000313" key="1">
    <source>
        <dbReference type="EMBL" id="MBV6289361.1"/>
    </source>
</evidence>
<dbReference type="EMBL" id="JAHTBI010000079">
    <property type="protein sequence ID" value="MBV6289361.1"/>
    <property type="molecule type" value="Genomic_DNA"/>
</dbReference>
<evidence type="ECO:0008006" key="3">
    <source>
        <dbReference type="Google" id="ProtNLM"/>
    </source>
</evidence>
<protein>
    <recommendedName>
        <fullName evidence="3">DNA repair protein</fullName>
    </recommendedName>
</protein>
<reference evidence="1" key="1">
    <citation type="journal article" date="2022" name="Int. J. Syst. Evol. Microbiol.">
        <title>Pseudomonas aegrilactucae sp. nov. and Pseudomonas morbosilactucae sp. nov., pathogens causing bacterial rot of lettuce in Japan.</title>
        <authorList>
            <person name="Sawada H."/>
            <person name="Fujikawa T."/>
            <person name="Satou M."/>
        </authorList>
    </citation>
    <scope>NUCLEOTIDE SEQUENCE</scope>
    <source>
        <strain evidence="1">MAFF 301350</strain>
    </source>
</reference>
<dbReference type="InterPro" id="IPR045662">
    <property type="entry name" value="DUF6388"/>
</dbReference>
<evidence type="ECO:0000313" key="2">
    <source>
        <dbReference type="Proteomes" id="UP001106592"/>
    </source>
</evidence>
<accession>A0A9Q2XNH9</accession>
<dbReference type="Pfam" id="PF19925">
    <property type="entry name" value="DUF6388"/>
    <property type="match status" value="1"/>
</dbReference>
<organism evidence="1 2">
    <name type="scientific">Pseudomonas aegrilactucae</name>
    <dbReference type="NCBI Taxonomy" id="2854028"/>
    <lineage>
        <taxon>Bacteria</taxon>
        <taxon>Pseudomonadati</taxon>
        <taxon>Pseudomonadota</taxon>
        <taxon>Gammaproteobacteria</taxon>
        <taxon>Pseudomonadales</taxon>
        <taxon>Pseudomonadaceae</taxon>
        <taxon>Pseudomonas</taxon>
    </lineage>
</organism>
<reference evidence="1" key="2">
    <citation type="journal article" date="2023" name="Plant Pathol.">
        <title>Dismantling and reorganizing Pseudomonas marginalis sensu#lato.</title>
        <authorList>
            <person name="Sawada H."/>
            <person name="Fujikawa T."/>
            <person name="Satou M."/>
        </authorList>
    </citation>
    <scope>NUCLEOTIDE SEQUENCE</scope>
    <source>
        <strain evidence="1">MAFF 301350</strain>
    </source>
</reference>
<sequence>MIAKESRQAVALERFAQANPQLLEEIAGLSAHEQQQQIQWAFEDQADEQGVQPWELALQLIVESPEELREMRLEVHREVAEALGLSWQEYCEFNEIEDAAP</sequence>
<name>A0A9Q2XNH9_9PSED</name>
<keyword evidence="2" id="KW-1185">Reference proteome</keyword>